<dbReference type="EMBL" id="JH767317">
    <property type="protein sequence ID" value="EQC25059.1"/>
    <property type="molecule type" value="Genomic_DNA"/>
</dbReference>
<dbReference type="Proteomes" id="UP000030762">
    <property type="component" value="Unassembled WGS sequence"/>
</dbReference>
<dbReference type="GeneID" id="19957781"/>
<keyword evidence="11" id="KW-1185">Reference proteome</keyword>
<evidence type="ECO:0000313" key="11">
    <source>
        <dbReference type="Proteomes" id="UP000030762"/>
    </source>
</evidence>
<dbReference type="InterPro" id="IPR044849">
    <property type="entry name" value="CASTOR/POLLUX/SYM8-like"/>
</dbReference>
<dbReference type="InterPro" id="IPR010420">
    <property type="entry name" value="CASTOR/POLLUX/SYM8_dom"/>
</dbReference>
<evidence type="ECO:0000259" key="9">
    <source>
        <dbReference type="Pfam" id="PF06241"/>
    </source>
</evidence>
<dbReference type="STRING" id="1156394.T0PI70"/>
<keyword evidence="5" id="KW-0406">Ion transport</keyword>
<dbReference type="VEuPathDB" id="FungiDB:SDRG_17054"/>
<evidence type="ECO:0000256" key="4">
    <source>
        <dbReference type="ARBA" id="ARBA00022989"/>
    </source>
</evidence>
<evidence type="ECO:0000256" key="1">
    <source>
        <dbReference type="ARBA" id="ARBA00004127"/>
    </source>
</evidence>
<sequence length="771" mass="85873">MRRADNSGLELPTANDVDDPTSEVVEKPPPMHARWLYRLDAFISRNDGQAIVLVTLCILFACSLAPFVVWTSGFSYANAAWRVWTYMADTGSQNEAVEWPERAVALCATLLGFAYFAVVVGFVVDAIREKMEVLKEGRSQVVELGHTLMLGWSDKSLSFLKEICNANESEGGGTVVVLAEDHKEELEALIDTQLTKRLGTRIIIRHGSPLIMADLLRVGAPHARSICVMSTDADANKSDSNLLRVILTLHNLPQLTGHIVVDMCDGDNESLLELVGGSVLETVASHDIIGEMIVMCSRSPGLANVYASLLGFGGNEFYIEKWPECDGIPFGELHARFLDAIPIGIQEVSGRVVIKPAKNRPMAPGEGVLVLAEDNDSYKAALPVPIDMGVPLLLERPRTLPQRILIAGWRRDIRNMLRLLDKLSVAGTVVVLMNDTPVAERNATFLDEGFNVDSLTNISVQHHVGNPAVRRHVNTLDLAEFDAYMVVADMNREVNILDSDSHVLAAVLTIRSCEDEQLDKKGQQYLAKSVVQGVRALAPRHFTPCIAEVLDPRTQRTIDSNDRVQHSSDFIQSNHLVSQMIAMVSENRLVKGILAELLGDRGASFDVVPSKRFCRRQETLSLFQIAQRALTVADEIVCGYRNTAGTQTFVLNPPHKTWVQTWDEYEFIVLRGNDRQRQIDVATRVTNTLTHHLRRSRFRDFMRQHSFEEKKPPPTSTEAPKQVAFKRTLVASRLYDLWAMTEELSTMVRDGVLPDDVSRELITDMPLEVDT</sequence>
<name>T0PI70_SAPDV</name>
<feature type="domain" description="CASTOR/POLLUX/SYM8 ion channel conserved" evidence="9">
    <location>
        <begin position="286"/>
        <end position="382"/>
    </location>
</feature>
<dbReference type="RefSeq" id="XP_008621508.1">
    <property type="nucleotide sequence ID" value="XM_008623286.1"/>
</dbReference>
<dbReference type="InParanoid" id="T0PI70"/>
<dbReference type="GO" id="GO:0006811">
    <property type="term" value="P:monoatomic ion transport"/>
    <property type="evidence" value="ECO:0007669"/>
    <property type="project" value="UniProtKB-KW"/>
</dbReference>
<keyword evidence="4 8" id="KW-1133">Transmembrane helix</keyword>
<dbReference type="Gene3D" id="3.40.50.720">
    <property type="entry name" value="NAD(P)-binding Rossmann-like Domain"/>
    <property type="match status" value="1"/>
</dbReference>
<keyword evidence="6 8" id="KW-0472">Membrane</keyword>
<dbReference type="AlphaFoldDB" id="T0PI70"/>
<dbReference type="PANTHER" id="PTHR31563">
    <property type="entry name" value="ION CHANNEL POLLUX-RELATED"/>
    <property type="match status" value="1"/>
</dbReference>
<evidence type="ECO:0000256" key="5">
    <source>
        <dbReference type="ARBA" id="ARBA00023065"/>
    </source>
</evidence>
<organism evidence="10 11">
    <name type="scientific">Saprolegnia diclina (strain VS20)</name>
    <dbReference type="NCBI Taxonomy" id="1156394"/>
    <lineage>
        <taxon>Eukaryota</taxon>
        <taxon>Sar</taxon>
        <taxon>Stramenopiles</taxon>
        <taxon>Oomycota</taxon>
        <taxon>Saprolegniomycetes</taxon>
        <taxon>Saprolegniales</taxon>
        <taxon>Saprolegniaceae</taxon>
        <taxon>Saprolegnia</taxon>
    </lineage>
</organism>
<dbReference type="Pfam" id="PF06241">
    <property type="entry name" value="Castor_Poll_mid"/>
    <property type="match status" value="1"/>
</dbReference>
<dbReference type="OMA" id="ADENRIW"/>
<evidence type="ECO:0000256" key="7">
    <source>
        <dbReference type="SAM" id="MobiDB-lite"/>
    </source>
</evidence>
<evidence type="ECO:0000313" key="10">
    <source>
        <dbReference type="EMBL" id="EQC25059.1"/>
    </source>
</evidence>
<proteinExistence type="predicted"/>
<feature type="region of interest" description="Disordered" evidence="7">
    <location>
        <begin position="1"/>
        <end position="26"/>
    </location>
</feature>
<gene>
    <name evidence="10" type="ORF">SDRG_17054</name>
</gene>
<evidence type="ECO:0000256" key="8">
    <source>
        <dbReference type="SAM" id="Phobius"/>
    </source>
</evidence>
<keyword evidence="2" id="KW-0813">Transport</keyword>
<dbReference type="OrthoDB" id="414047at2759"/>
<reference evidence="10 11" key="1">
    <citation type="submission" date="2012-04" db="EMBL/GenBank/DDBJ databases">
        <title>The Genome Sequence of Saprolegnia declina VS20.</title>
        <authorList>
            <consortium name="The Broad Institute Genome Sequencing Platform"/>
            <person name="Russ C."/>
            <person name="Nusbaum C."/>
            <person name="Tyler B."/>
            <person name="van West P."/>
            <person name="Dieguez-Uribeondo J."/>
            <person name="de Bruijn I."/>
            <person name="Tripathy S."/>
            <person name="Jiang R."/>
            <person name="Young S.K."/>
            <person name="Zeng Q."/>
            <person name="Gargeya S."/>
            <person name="Fitzgerald M."/>
            <person name="Haas B."/>
            <person name="Abouelleil A."/>
            <person name="Alvarado L."/>
            <person name="Arachchi H.M."/>
            <person name="Berlin A."/>
            <person name="Chapman S.B."/>
            <person name="Goldberg J."/>
            <person name="Griggs A."/>
            <person name="Gujja S."/>
            <person name="Hansen M."/>
            <person name="Howarth C."/>
            <person name="Imamovic A."/>
            <person name="Larimer J."/>
            <person name="McCowen C."/>
            <person name="Montmayeur A."/>
            <person name="Murphy C."/>
            <person name="Neiman D."/>
            <person name="Pearson M."/>
            <person name="Priest M."/>
            <person name="Roberts A."/>
            <person name="Saif S."/>
            <person name="Shea T."/>
            <person name="Sisk P."/>
            <person name="Sykes S."/>
            <person name="Wortman J."/>
            <person name="Nusbaum C."/>
            <person name="Birren B."/>
        </authorList>
    </citation>
    <scope>NUCLEOTIDE SEQUENCE [LARGE SCALE GENOMIC DNA]</scope>
    <source>
        <strain evidence="10 11">VS20</strain>
    </source>
</reference>
<evidence type="ECO:0000256" key="3">
    <source>
        <dbReference type="ARBA" id="ARBA00022692"/>
    </source>
</evidence>
<evidence type="ECO:0000256" key="6">
    <source>
        <dbReference type="ARBA" id="ARBA00023136"/>
    </source>
</evidence>
<dbReference type="eggNOG" id="ENOG502QU6W">
    <property type="taxonomic scope" value="Eukaryota"/>
</dbReference>
<keyword evidence="3 8" id="KW-0812">Transmembrane</keyword>
<evidence type="ECO:0000256" key="2">
    <source>
        <dbReference type="ARBA" id="ARBA00022448"/>
    </source>
</evidence>
<comment type="subcellular location">
    <subcellularLocation>
        <location evidence="1">Endomembrane system</location>
        <topology evidence="1">Multi-pass membrane protein</topology>
    </subcellularLocation>
</comment>
<dbReference type="GO" id="GO:0012505">
    <property type="term" value="C:endomembrane system"/>
    <property type="evidence" value="ECO:0007669"/>
    <property type="project" value="UniProtKB-SubCell"/>
</dbReference>
<accession>T0PI70</accession>
<dbReference type="PANTHER" id="PTHR31563:SF10">
    <property type="entry name" value="ION CHANNEL POLLUX-RELATED"/>
    <property type="match status" value="1"/>
</dbReference>
<feature type="transmembrane region" description="Helical" evidence="8">
    <location>
        <begin position="103"/>
        <end position="124"/>
    </location>
</feature>
<feature type="transmembrane region" description="Helical" evidence="8">
    <location>
        <begin position="50"/>
        <end position="70"/>
    </location>
</feature>
<protein>
    <recommendedName>
        <fullName evidence="9">CASTOR/POLLUX/SYM8 ion channel conserved domain-containing protein</fullName>
    </recommendedName>
</protein>